<dbReference type="AlphaFoldDB" id="A1ZP73"/>
<keyword evidence="2" id="KW-1185">Reference proteome</keyword>
<gene>
    <name evidence="1" type="ORF">M23134_00306</name>
</gene>
<comment type="caution">
    <text evidence="1">The sequence shown here is derived from an EMBL/GenBank/DDBJ whole genome shotgun (WGS) entry which is preliminary data.</text>
</comment>
<reference evidence="1 2" key="1">
    <citation type="submission" date="2007-01" db="EMBL/GenBank/DDBJ databases">
        <authorList>
            <person name="Haygood M."/>
            <person name="Podell S."/>
            <person name="Anderson C."/>
            <person name="Hopkinson B."/>
            <person name="Roe K."/>
            <person name="Barbeau K."/>
            <person name="Gaasterland T."/>
            <person name="Ferriera S."/>
            <person name="Johnson J."/>
            <person name="Kravitz S."/>
            <person name="Beeson K."/>
            <person name="Sutton G."/>
            <person name="Rogers Y.-H."/>
            <person name="Friedman R."/>
            <person name="Frazier M."/>
            <person name="Venter J.C."/>
        </authorList>
    </citation>
    <scope>NUCLEOTIDE SEQUENCE [LARGE SCALE GENOMIC DNA]</scope>
    <source>
        <strain evidence="1 2">ATCC 23134</strain>
    </source>
</reference>
<evidence type="ECO:0000313" key="2">
    <source>
        <dbReference type="Proteomes" id="UP000004095"/>
    </source>
</evidence>
<name>A1ZP73_MICM2</name>
<proteinExistence type="predicted"/>
<evidence type="ECO:0000313" key="1">
    <source>
        <dbReference type="EMBL" id="EAY27865.1"/>
    </source>
</evidence>
<sequence>MLGWGNWTSVQAQNTYRCTLKVYPKSQQKTANSATKNKWTIFVEQYNDTQCIGLLGKQKLSNQTSRHFKDLVFNAASQHVIHLRFSSSQSPFIEQHHTFSIADDSLDTQQTQTIRLDAYTTITMVLHQHLLTPAQTGVPRLWVTTYNKENIQGVSGVKVLVKYLLPPGINQGKGYIKALMQKRRPQPLLIYRIAQGKLVNDLMLNFTSDTLNLALFIPYHELPYWKPNIGFQLVHVAEACLLTSFWVKTKYRREDGYDLKGHVSLLPVRKYSASGISFGVNFQVPSFYTKNLRHNFLRLQLLGKVNNLQRVWGHQRFRVKQLVDWQNKVWLRDSFLPYAALAKYTDKLEVQLVVGAFLTGLRSTVFYTGYPQQQSSRVMYKEQTCALTLPPMQYLKIRPVFLKMRKKGTITKSLKTRTVQLTVRIQRYKLYQTRRYIYQKKLRFDKNEKDTLALVKNDTFTLEVTDNSYPKKVLFQASVSCTADILRRKFWKLKDKYGNYLKIAVQKLTTGKDKFLHTNGKKKTKTLGGRR</sequence>
<organism evidence="1 2">
    <name type="scientific">Microscilla marina ATCC 23134</name>
    <dbReference type="NCBI Taxonomy" id="313606"/>
    <lineage>
        <taxon>Bacteria</taxon>
        <taxon>Pseudomonadati</taxon>
        <taxon>Bacteroidota</taxon>
        <taxon>Cytophagia</taxon>
        <taxon>Cytophagales</taxon>
        <taxon>Microscillaceae</taxon>
        <taxon>Microscilla</taxon>
    </lineage>
</organism>
<dbReference type="EMBL" id="AAWS01000020">
    <property type="protein sequence ID" value="EAY27865.1"/>
    <property type="molecule type" value="Genomic_DNA"/>
</dbReference>
<protein>
    <submittedName>
        <fullName evidence="1">Uncharacterized protein</fullName>
    </submittedName>
</protein>
<accession>A1ZP73</accession>
<dbReference type="Proteomes" id="UP000004095">
    <property type="component" value="Unassembled WGS sequence"/>
</dbReference>